<proteinExistence type="predicted"/>
<feature type="transmembrane region" description="Helical" evidence="3">
    <location>
        <begin position="167"/>
        <end position="186"/>
    </location>
</feature>
<feature type="transmembrane region" description="Helical" evidence="3">
    <location>
        <begin position="27"/>
        <end position="47"/>
    </location>
</feature>
<organism evidence="5 6">
    <name type="scientific">Paraglaciecola arctica BSs20135</name>
    <dbReference type="NCBI Taxonomy" id="493475"/>
    <lineage>
        <taxon>Bacteria</taxon>
        <taxon>Pseudomonadati</taxon>
        <taxon>Pseudomonadota</taxon>
        <taxon>Gammaproteobacteria</taxon>
        <taxon>Alteromonadales</taxon>
        <taxon>Alteromonadaceae</taxon>
        <taxon>Paraglaciecola</taxon>
    </lineage>
</organism>
<dbReference type="InterPro" id="IPR000160">
    <property type="entry name" value="GGDEF_dom"/>
</dbReference>
<sequence length="371" mass="41876">MIQIIPKPTADLVESYQRHCVKNNLTLVGYFSVLAIIVFGLHLIHHLRLGMEIFSASMILYTLLYSFNIIYAVINLLILPKMRDVAALQWLTVVVEMAYPFFMALVFTLLGVIGVTQEGGPVPFVIGMFVISVMLQGHYLALLVLLASCWTLFSLGVFYNVPLQQATSPIMICFTVVLASAVIARLTEKSRVELFLTIEELRKKNQLLIEMSNIDPLTGIYNRKHFLQFLDSEITRARRYNRPMGLLLINVDDLKQINETLGHDVGDQVLVEVANLIKSHQRENDVISRYNSGEFNVLLLETDAAQSIEVAKRIRTIIESHDFSYVGKSVTVSIGHTQYRQQQANKFIESAEKILLESKGLGKNRVTSDSV</sequence>
<gene>
    <name evidence="5" type="ORF">GARC_2077</name>
</gene>
<dbReference type="EC" id="2.7.7.65" evidence="1"/>
<evidence type="ECO:0000256" key="1">
    <source>
        <dbReference type="ARBA" id="ARBA00012528"/>
    </source>
</evidence>
<keyword evidence="6" id="KW-1185">Reference proteome</keyword>
<dbReference type="Proteomes" id="UP000006327">
    <property type="component" value="Unassembled WGS sequence"/>
</dbReference>
<evidence type="ECO:0000313" key="6">
    <source>
        <dbReference type="Proteomes" id="UP000006327"/>
    </source>
</evidence>
<comment type="caution">
    <text evidence="5">The sequence shown here is derived from an EMBL/GenBank/DDBJ whole genome shotgun (WGS) entry which is preliminary data.</text>
</comment>
<dbReference type="EMBL" id="BAEO01000027">
    <property type="protein sequence ID" value="GAC19044.1"/>
    <property type="molecule type" value="Genomic_DNA"/>
</dbReference>
<dbReference type="STRING" id="493475.GARC_2077"/>
<dbReference type="eggNOG" id="COG3706">
    <property type="taxonomic scope" value="Bacteria"/>
</dbReference>
<dbReference type="GO" id="GO:0052621">
    <property type="term" value="F:diguanylate cyclase activity"/>
    <property type="evidence" value="ECO:0007669"/>
    <property type="project" value="UniProtKB-EC"/>
</dbReference>
<dbReference type="Pfam" id="PF00990">
    <property type="entry name" value="GGDEF"/>
    <property type="match status" value="1"/>
</dbReference>
<evidence type="ECO:0000259" key="4">
    <source>
        <dbReference type="PROSITE" id="PS50887"/>
    </source>
</evidence>
<dbReference type="SUPFAM" id="SSF55073">
    <property type="entry name" value="Nucleotide cyclase"/>
    <property type="match status" value="1"/>
</dbReference>
<name>K6XEI0_9ALTE</name>
<evidence type="ECO:0000256" key="2">
    <source>
        <dbReference type="ARBA" id="ARBA00034247"/>
    </source>
</evidence>
<dbReference type="InterPro" id="IPR029787">
    <property type="entry name" value="Nucleotide_cyclase"/>
</dbReference>
<dbReference type="Gene3D" id="3.30.70.270">
    <property type="match status" value="1"/>
</dbReference>
<dbReference type="PANTHER" id="PTHR45138:SF9">
    <property type="entry name" value="DIGUANYLATE CYCLASE DGCM-RELATED"/>
    <property type="match status" value="1"/>
</dbReference>
<keyword evidence="3" id="KW-0812">Transmembrane</keyword>
<dbReference type="CDD" id="cd01949">
    <property type="entry name" value="GGDEF"/>
    <property type="match status" value="1"/>
</dbReference>
<feature type="transmembrane region" description="Helical" evidence="3">
    <location>
        <begin position="90"/>
        <end position="113"/>
    </location>
</feature>
<dbReference type="NCBIfam" id="TIGR00254">
    <property type="entry name" value="GGDEF"/>
    <property type="match status" value="1"/>
</dbReference>
<dbReference type="GO" id="GO:1902201">
    <property type="term" value="P:negative regulation of bacterial-type flagellum-dependent cell motility"/>
    <property type="evidence" value="ECO:0007669"/>
    <property type="project" value="TreeGrafter"/>
</dbReference>
<keyword evidence="3" id="KW-1133">Transmembrane helix</keyword>
<accession>K6XEI0</accession>
<dbReference type="PROSITE" id="PS50887">
    <property type="entry name" value="GGDEF"/>
    <property type="match status" value="1"/>
</dbReference>
<dbReference type="GO" id="GO:0043709">
    <property type="term" value="P:cell adhesion involved in single-species biofilm formation"/>
    <property type="evidence" value="ECO:0007669"/>
    <property type="project" value="TreeGrafter"/>
</dbReference>
<dbReference type="InterPro" id="IPR043128">
    <property type="entry name" value="Rev_trsase/Diguanyl_cyclase"/>
</dbReference>
<evidence type="ECO:0000256" key="3">
    <source>
        <dbReference type="SAM" id="Phobius"/>
    </source>
</evidence>
<comment type="catalytic activity">
    <reaction evidence="2">
        <text>2 GTP = 3',3'-c-di-GMP + 2 diphosphate</text>
        <dbReference type="Rhea" id="RHEA:24898"/>
        <dbReference type="ChEBI" id="CHEBI:33019"/>
        <dbReference type="ChEBI" id="CHEBI:37565"/>
        <dbReference type="ChEBI" id="CHEBI:58805"/>
        <dbReference type="EC" id="2.7.7.65"/>
    </reaction>
</comment>
<feature type="transmembrane region" description="Helical" evidence="3">
    <location>
        <begin position="142"/>
        <end position="161"/>
    </location>
</feature>
<dbReference type="InterPro" id="IPR050469">
    <property type="entry name" value="Diguanylate_Cyclase"/>
</dbReference>
<protein>
    <recommendedName>
        <fullName evidence="1">diguanylate cyclase</fullName>
        <ecNumber evidence="1">2.7.7.65</ecNumber>
    </recommendedName>
</protein>
<keyword evidence="3" id="KW-0472">Membrane</keyword>
<reference evidence="5 6" key="1">
    <citation type="journal article" date="2017" name="Antonie Van Leeuwenhoek">
        <title>Rhizobium rhizosphaerae sp. nov., a novel species isolated from rice rhizosphere.</title>
        <authorList>
            <person name="Zhao J.J."/>
            <person name="Zhang J."/>
            <person name="Zhang R.J."/>
            <person name="Zhang C.W."/>
            <person name="Yin H.Q."/>
            <person name="Zhang X.X."/>
        </authorList>
    </citation>
    <scope>NUCLEOTIDE SEQUENCE [LARGE SCALE GENOMIC DNA]</scope>
    <source>
        <strain evidence="5 6">BSs20135</strain>
    </source>
</reference>
<dbReference type="SMART" id="SM00267">
    <property type="entry name" value="GGDEF"/>
    <property type="match status" value="1"/>
</dbReference>
<feature type="domain" description="GGDEF" evidence="4">
    <location>
        <begin position="242"/>
        <end position="371"/>
    </location>
</feature>
<dbReference type="GO" id="GO:0005886">
    <property type="term" value="C:plasma membrane"/>
    <property type="evidence" value="ECO:0007669"/>
    <property type="project" value="TreeGrafter"/>
</dbReference>
<dbReference type="OrthoDB" id="9813903at2"/>
<dbReference type="PANTHER" id="PTHR45138">
    <property type="entry name" value="REGULATORY COMPONENTS OF SENSORY TRANSDUCTION SYSTEM"/>
    <property type="match status" value="1"/>
</dbReference>
<feature type="transmembrane region" description="Helical" evidence="3">
    <location>
        <begin position="53"/>
        <end position="78"/>
    </location>
</feature>
<evidence type="ECO:0000313" key="5">
    <source>
        <dbReference type="EMBL" id="GAC19044.1"/>
    </source>
</evidence>
<dbReference type="AlphaFoldDB" id="K6XEI0"/>
<dbReference type="RefSeq" id="WP_007619442.1">
    <property type="nucleotide sequence ID" value="NZ_BAEO01000027.1"/>
</dbReference>